<accession>A0A2H3CAK9</accession>
<protein>
    <submittedName>
        <fullName evidence="2">Uncharacterized protein</fullName>
    </submittedName>
</protein>
<proteinExistence type="predicted"/>
<keyword evidence="3" id="KW-1185">Reference proteome</keyword>
<feature type="compositionally biased region" description="Basic and acidic residues" evidence="1">
    <location>
        <begin position="69"/>
        <end position="100"/>
    </location>
</feature>
<dbReference type="Proteomes" id="UP000218334">
    <property type="component" value="Unassembled WGS sequence"/>
</dbReference>
<organism evidence="2 3">
    <name type="scientific">Armillaria solidipes</name>
    <dbReference type="NCBI Taxonomy" id="1076256"/>
    <lineage>
        <taxon>Eukaryota</taxon>
        <taxon>Fungi</taxon>
        <taxon>Dikarya</taxon>
        <taxon>Basidiomycota</taxon>
        <taxon>Agaricomycotina</taxon>
        <taxon>Agaricomycetes</taxon>
        <taxon>Agaricomycetidae</taxon>
        <taxon>Agaricales</taxon>
        <taxon>Marasmiineae</taxon>
        <taxon>Physalacriaceae</taxon>
        <taxon>Armillaria</taxon>
    </lineage>
</organism>
<evidence type="ECO:0000256" key="1">
    <source>
        <dbReference type="SAM" id="MobiDB-lite"/>
    </source>
</evidence>
<dbReference type="EMBL" id="KZ293417">
    <property type="protein sequence ID" value="PBK75368.1"/>
    <property type="molecule type" value="Genomic_DNA"/>
</dbReference>
<evidence type="ECO:0000313" key="2">
    <source>
        <dbReference type="EMBL" id="PBK75368.1"/>
    </source>
</evidence>
<dbReference type="AlphaFoldDB" id="A0A2H3CAK9"/>
<evidence type="ECO:0000313" key="3">
    <source>
        <dbReference type="Proteomes" id="UP000218334"/>
    </source>
</evidence>
<gene>
    <name evidence="2" type="ORF">ARMSODRAFT_1012818</name>
</gene>
<feature type="region of interest" description="Disordered" evidence="1">
    <location>
        <begin position="69"/>
        <end position="125"/>
    </location>
</feature>
<reference evidence="3" key="1">
    <citation type="journal article" date="2017" name="Nat. Ecol. Evol.">
        <title>Genome expansion and lineage-specific genetic innovations in the forest pathogenic fungi Armillaria.</title>
        <authorList>
            <person name="Sipos G."/>
            <person name="Prasanna A.N."/>
            <person name="Walter M.C."/>
            <person name="O'Connor E."/>
            <person name="Balint B."/>
            <person name="Krizsan K."/>
            <person name="Kiss B."/>
            <person name="Hess J."/>
            <person name="Varga T."/>
            <person name="Slot J."/>
            <person name="Riley R."/>
            <person name="Boka B."/>
            <person name="Rigling D."/>
            <person name="Barry K."/>
            <person name="Lee J."/>
            <person name="Mihaltcheva S."/>
            <person name="LaButti K."/>
            <person name="Lipzen A."/>
            <person name="Waldron R."/>
            <person name="Moloney N.M."/>
            <person name="Sperisen C."/>
            <person name="Kredics L."/>
            <person name="Vagvoelgyi C."/>
            <person name="Patrignani A."/>
            <person name="Fitzpatrick D."/>
            <person name="Nagy I."/>
            <person name="Doyle S."/>
            <person name="Anderson J.B."/>
            <person name="Grigoriev I.V."/>
            <person name="Gueldener U."/>
            <person name="Muensterkoetter M."/>
            <person name="Nagy L.G."/>
        </authorList>
    </citation>
    <scope>NUCLEOTIDE SEQUENCE [LARGE SCALE GENOMIC DNA]</scope>
    <source>
        <strain evidence="3">28-4</strain>
    </source>
</reference>
<name>A0A2H3CAK9_9AGAR</name>
<sequence>MNKTSFEQPTLIIESAECFYHTRNTRIQYIGDIFCHSPLPSTSAAILRAKQEANDKQKKLAVLKAEKEAVDATAEKKKKDDLKEEKRLQKEQKKAEKAAKAMDTVGSKKGKAAAKAVESTLVNEE</sequence>